<evidence type="ECO:0000259" key="5">
    <source>
        <dbReference type="SMART" id="SM00446"/>
    </source>
</evidence>
<keyword evidence="2" id="KW-0433">Leucine-rich repeat</keyword>
<accession>A0ABQ7GU06</accession>
<comment type="subcellular location">
    <subcellularLocation>
        <location evidence="1">Cytoplasm</location>
        <location evidence="1">Cytoskeleton</location>
        <location evidence="1">Cilium axoneme</location>
    </subcellularLocation>
</comment>
<dbReference type="Gene3D" id="3.80.10.10">
    <property type="entry name" value="Ribonuclease Inhibitor"/>
    <property type="match status" value="7"/>
</dbReference>
<evidence type="ECO:0000256" key="3">
    <source>
        <dbReference type="ARBA" id="ARBA00022737"/>
    </source>
</evidence>
<dbReference type="InterPro" id="IPR003591">
    <property type="entry name" value="Leu-rich_rpt_typical-subtyp"/>
</dbReference>
<dbReference type="SUPFAM" id="SSF52058">
    <property type="entry name" value="L domain-like"/>
    <property type="match status" value="2"/>
</dbReference>
<dbReference type="SMART" id="SM00365">
    <property type="entry name" value="LRR_SD22"/>
    <property type="match status" value="15"/>
</dbReference>
<dbReference type="InterPro" id="IPR001611">
    <property type="entry name" value="Leu-rich_rpt"/>
</dbReference>
<feature type="region of interest" description="Disordered" evidence="4">
    <location>
        <begin position="603"/>
        <end position="625"/>
    </location>
</feature>
<evidence type="ECO:0000256" key="2">
    <source>
        <dbReference type="ARBA" id="ARBA00022614"/>
    </source>
</evidence>
<dbReference type="PROSITE" id="PS51450">
    <property type="entry name" value="LRR"/>
    <property type="match status" value="10"/>
</dbReference>
<dbReference type="SMART" id="SM00446">
    <property type="entry name" value="LRRcap"/>
    <property type="match status" value="2"/>
</dbReference>
<dbReference type="Pfam" id="PF14580">
    <property type="entry name" value="LRR_9"/>
    <property type="match status" value="2"/>
</dbReference>
<name>A0ABQ7GU06_DUNSA</name>
<feature type="domain" description="U2A'/phosphoprotein 32 family A C-terminal" evidence="5">
    <location>
        <begin position="208"/>
        <end position="226"/>
    </location>
</feature>
<protein>
    <recommendedName>
        <fullName evidence="5">U2A'/phosphoprotein 32 family A C-terminal domain-containing protein</fullName>
    </recommendedName>
</protein>
<evidence type="ECO:0000256" key="1">
    <source>
        <dbReference type="ARBA" id="ARBA00004430"/>
    </source>
</evidence>
<dbReference type="PANTHER" id="PTHR46652:SF3">
    <property type="entry name" value="LEUCINE-RICH REPEAT-CONTAINING PROTEIN 9"/>
    <property type="match status" value="1"/>
</dbReference>
<dbReference type="InterPro" id="IPR032675">
    <property type="entry name" value="LRR_dom_sf"/>
</dbReference>
<reference evidence="6" key="1">
    <citation type="submission" date="2017-08" db="EMBL/GenBank/DDBJ databases">
        <authorList>
            <person name="Polle J.E."/>
            <person name="Barry K."/>
            <person name="Cushman J."/>
            <person name="Schmutz J."/>
            <person name="Tran D."/>
            <person name="Hathwaick L.T."/>
            <person name="Yim W.C."/>
            <person name="Jenkins J."/>
            <person name="Mckie-Krisberg Z.M."/>
            <person name="Prochnik S."/>
            <person name="Lindquist E."/>
            <person name="Dockter R.B."/>
            <person name="Adam C."/>
            <person name="Molina H."/>
            <person name="Bunkerborg J."/>
            <person name="Jin E."/>
            <person name="Buchheim M."/>
            <person name="Magnuson J."/>
        </authorList>
    </citation>
    <scope>NUCLEOTIDE SEQUENCE</scope>
    <source>
        <strain evidence="6">CCAP 19/18</strain>
    </source>
</reference>
<proteinExistence type="predicted"/>
<dbReference type="InterPro" id="IPR003603">
    <property type="entry name" value="U2A'_phosphoprotein32A_C"/>
</dbReference>
<evidence type="ECO:0000256" key="4">
    <source>
        <dbReference type="SAM" id="MobiDB-lite"/>
    </source>
</evidence>
<dbReference type="Proteomes" id="UP000815325">
    <property type="component" value="Unassembled WGS sequence"/>
</dbReference>
<comment type="caution">
    <text evidence="6">The sequence shown here is derived from an EMBL/GenBank/DDBJ whole genome shotgun (WGS) entry which is preliminary data.</text>
</comment>
<feature type="compositionally biased region" description="Polar residues" evidence="4">
    <location>
        <begin position="606"/>
        <end position="622"/>
    </location>
</feature>
<gene>
    <name evidence="6" type="ORF">DUNSADRAFT_3398</name>
</gene>
<dbReference type="PANTHER" id="PTHR46652">
    <property type="entry name" value="LEUCINE-RICH REPEAT AND IQ DOMAIN-CONTAINING PROTEIN 1-RELATED"/>
    <property type="match status" value="1"/>
</dbReference>
<dbReference type="EMBL" id="MU069591">
    <property type="protein sequence ID" value="KAF5838090.1"/>
    <property type="molecule type" value="Genomic_DNA"/>
</dbReference>
<dbReference type="SUPFAM" id="SSF52075">
    <property type="entry name" value="Outer arm dynein light chain 1"/>
    <property type="match status" value="1"/>
</dbReference>
<keyword evidence="3" id="KW-0677">Repeat</keyword>
<dbReference type="Pfam" id="PF13855">
    <property type="entry name" value="LRR_8"/>
    <property type="match status" value="1"/>
</dbReference>
<feature type="domain" description="U2A'/phosphoprotein 32 family A C-terminal" evidence="5">
    <location>
        <begin position="1009"/>
        <end position="1027"/>
    </location>
</feature>
<organism evidence="6 7">
    <name type="scientific">Dunaliella salina</name>
    <name type="common">Green alga</name>
    <name type="synonym">Protococcus salinus</name>
    <dbReference type="NCBI Taxonomy" id="3046"/>
    <lineage>
        <taxon>Eukaryota</taxon>
        <taxon>Viridiplantae</taxon>
        <taxon>Chlorophyta</taxon>
        <taxon>core chlorophytes</taxon>
        <taxon>Chlorophyceae</taxon>
        <taxon>CS clade</taxon>
        <taxon>Chlamydomonadales</taxon>
        <taxon>Dunaliellaceae</taxon>
        <taxon>Dunaliella</taxon>
    </lineage>
</organism>
<keyword evidence="7" id="KW-1185">Reference proteome</keyword>
<sequence>MSSEEDAALLELLDANGLDWECLQTEGGVEQVTHLEMFLQEYPKMLGLHHFPFLRTLCFIRQEIKEIEGLERCVHLEKLWIVENDVTEIKGLNGLHKLRELFLYSNHITQIANLEELTNLEVLWLADNNIQSLEGLGTLGKLRELNMARNDIVCIGDCLNNNTSLEVLNLADNSIGSFKEVCALSHLPRLTELCFSDPMWGESPLAALCNYQTFVLFMLPKLSSLDTLVLADETKQLAEATFLKKQMYYNMRIKTVFRNARNIIRQANEGKKQKEIQRELEELEHYGKSAATPVGAEGLTKEDAEALHQKLFTINAKLAKFSQQFGEAGAYFEACCGRMHKMVEAHVSRMLLELDTAGNIRLEEGRPSDLWFASCVDLVNSRFQPNDYDSSLKVAGVSVLSVTRIHNRWLRNRFEKQAAEVGGSGDSTGKRSMEYLFLGEHPGLPGMMEEVVEAGLQPASEYAAKGLDAAIVVSNSLFLAEKLRLRAALAGGLKSEAPAVSRLLIVKAFLGQTAQDSHALSTDLSAGLSSLYNADGSVCPASCLEGPPVSQDRFSGAPNAVFRTKSGDTKQRLWYIFDHLLVLPEYLVEFQYSLSSPQSCLAAKPQLSSDNGSSPKPQSGYVSSLAEPLSPNLGHAVFSHLEPDLRPLARPLLSWLALRFEPEAMEGMCLEGVEEAEVKALLERQPLVGPRPKPGSMDPAALEKYLQGIPLGGLTYLNLHNSGLTKVESLGMLRSLKVLVLAFNSIQRLDGLSELTALVRLDLAHNQIKKVVPWESRTLSPEHEPPAGAGPTVLRKLKALTLFDGCPVSASEKAMFTENAGALSMATILQHGTSGQRFGITDTSLSASTSGQELAPAQITELVLERKHIRRLQNLSLLPNLRRASFADNQISHIESLEGCTALEELCLEENRVVAIEGLQGCTRLKKLQLGRNRLAYLDMLGSMTSLTQLSVEDNELKSLAGIEPLVNLMELYAGNNRLQEMREVQRLRELPKLIILDLSGNPCSTASPEDYRLYVIFSVRKLKVLDGAPIEAAEQASAKSKYSGRLTLEFLEERLGHRLFDRIRELDVSGLKVRDVGSVFLGPELGLLQELHLNSNLLVDISGLAMLKELQVLSLVGNRLGEECTFNPRRLLEKNPSLLKAVTSPDTGAAESLSSFQLFPRLQVLQLGSNQITNIASLQLNGLTSLRTLFLNNNDITRINGLDGLINLQELVLDRNRIRYVDPDAFSSLSKLRELRLEENGLRSLANLHHLTGLQVAIRMTNVDFSALGNAAASPFGAMGSVPSIPSGVSLAGFEGVGVGGPHSNPLAMGIGGIGYGTPSLADPALGREWRPGSNDQRRGQFALARGLKPTSMGTAAAADVSPGGGGLARVGGLSAVTLAPVARRPPLIHGGPRGGYGSQR</sequence>
<evidence type="ECO:0000313" key="6">
    <source>
        <dbReference type="EMBL" id="KAF5838090.1"/>
    </source>
</evidence>
<dbReference type="InterPro" id="IPR050836">
    <property type="entry name" value="SDS22/Internalin_LRR"/>
</dbReference>
<dbReference type="SMART" id="SM00369">
    <property type="entry name" value="LRR_TYP"/>
    <property type="match status" value="13"/>
</dbReference>
<evidence type="ECO:0000313" key="7">
    <source>
        <dbReference type="Proteomes" id="UP000815325"/>
    </source>
</evidence>